<dbReference type="InterPro" id="IPR005151">
    <property type="entry name" value="Tail-specific_protease"/>
</dbReference>
<feature type="chain" id="PRO_5011465045" evidence="1">
    <location>
        <begin position="20"/>
        <end position="591"/>
    </location>
</feature>
<accession>A0A1I5XL03</accession>
<dbReference type="STRING" id="1227077.SAMN04515668_1922"/>
<dbReference type="AlphaFoldDB" id="A0A1I5XL03"/>
<proteinExistence type="predicted"/>
<dbReference type="PANTHER" id="PTHR32060:SF30">
    <property type="entry name" value="CARBOXY-TERMINAL PROCESSING PROTEASE CTPA"/>
    <property type="match status" value="1"/>
</dbReference>
<evidence type="ECO:0000313" key="3">
    <source>
        <dbReference type="EMBL" id="SFQ32590.1"/>
    </source>
</evidence>
<feature type="domain" description="Tail specific protease" evidence="2">
    <location>
        <begin position="340"/>
        <end position="549"/>
    </location>
</feature>
<dbReference type="EMBL" id="FOXS01000002">
    <property type="protein sequence ID" value="SFQ32590.1"/>
    <property type="molecule type" value="Genomic_DNA"/>
</dbReference>
<dbReference type="Pfam" id="PF03572">
    <property type="entry name" value="Peptidase_S41"/>
    <property type="match status" value="1"/>
</dbReference>
<keyword evidence="1" id="KW-0732">Signal</keyword>
<name>A0A1I5XL03_HYMAR</name>
<dbReference type="GO" id="GO:0030288">
    <property type="term" value="C:outer membrane-bounded periplasmic space"/>
    <property type="evidence" value="ECO:0007669"/>
    <property type="project" value="TreeGrafter"/>
</dbReference>
<dbReference type="InterPro" id="IPR029045">
    <property type="entry name" value="ClpP/crotonase-like_dom_sf"/>
</dbReference>
<dbReference type="SUPFAM" id="SSF52096">
    <property type="entry name" value="ClpP/crotonase"/>
    <property type="match status" value="1"/>
</dbReference>
<sequence>MSRFLFVFLFVLSFGPTLAQTPLTAGGAYDYLQGERARVRKVVGKADNPPADSLRKGIRLLQEALAYYHRPDVATLAKTSKFLYFRQSDILLDMAVLQSKLGQPGAAAASLRQILTPEYGSAYVQWILQNPALASARKDPALKQALDQAATLDNVFNAKALATPYQPNLSPAEKVAGLSKLWAEAKYNFAYFDHLPGFNWDQAYLDYLPKVQNTTSTLAYYRVLQQFYAQLHDGHTDVSVADGPLVDSVYARPPLVAHLVEGRVLVRQVRHDSLRRTGIEPGLEIVRIDGLPAVAYANQYVRPFQSGSTTQNVDVQTYTYNLLRGPKTRPVRLEFRDGKGRTFARTLPRGGYGKLLPYEAVRLRFLPGNVAYLQVNEFETDLGFQRFAAAFDSIRSASALIVDLRLNGGGNGSNGFRILSYLTDKPYRTGRYQSRIYSAVGRARGEGITFEAVDTASVFSPAGGAKYYAKPVAVLISGATFSAAEDFCAAYVGLKRGALVGEPTGGSTGQPLSFALPGGLMARVCTKRDAYPDGTEWNGQGIQPTVAARPTVAALQAGQDPVLAAALRHLGAPAKVATQKTRPKPGKAAMQ</sequence>
<evidence type="ECO:0000313" key="4">
    <source>
        <dbReference type="Proteomes" id="UP000199029"/>
    </source>
</evidence>
<dbReference type="Gene3D" id="3.90.226.10">
    <property type="entry name" value="2-enoyl-CoA Hydratase, Chain A, domain 1"/>
    <property type="match status" value="1"/>
</dbReference>
<reference evidence="4" key="1">
    <citation type="submission" date="2016-10" db="EMBL/GenBank/DDBJ databases">
        <authorList>
            <person name="Varghese N."/>
            <person name="Submissions S."/>
        </authorList>
    </citation>
    <scope>NUCLEOTIDE SEQUENCE [LARGE SCALE GENOMIC DNA]</scope>
    <source>
        <strain evidence="4">OR362-8,ATCC BAA-1266,JCM 13504</strain>
    </source>
</reference>
<dbReference type="PANTHER" id="PTHR32060">
    <property type="entry name" value="TAIL-SPECIFIC PROTEASE"/>
    <property type="match status" value="1"/>
</dbReference>
<keyword evidence="4" id="KW-1185">Reference proteome</keyword>
<dbReference type="OrthoDB" id="9812068at2"/>
<organism evidence="3 4">
    <name type="scientific">Hymenobacter arizonensis</name>
    <name type="common">Siccationidurans arizonensis</name>
    <dbReference type="NCBI Taxonomy" id="1227077"/>
    <lineage>
        <taxon>Bacteria</taxon>
        <taxon>Pseudomonadati</taxon>
        <taxon>Bacteroidota</taxon>
        <taxon>Cytophagia</taxon>
        <taxon>Cytophagales</taxon>
        <taxon>Hymenobacteraceae</taxon>
        <taxon>Hymenobacter</taxon>
    </lineage>
</organism>
<evidence type="ECO:0000256" key="1">
    <source>
        <dbReference type="SAM" id="SignalP"/>
    </source>
</evidence>
<protein>
    <submittedName>
        <fullName evidence="3">Peptidase family S41</fullName>
    </submittedName>
</protein>
<gene>
    <name evidence="3" type="ORF">SAMN04515668_1922</name>
</gene>
<evidence type="ECO:0000259" key="2">
    <source>
        <dbReference type="SMART" id="SM00245"/>
    </source>
</evidence>
<feature type="signal peptide" evidence="1">
    <location>
        <begin position="1"/>
        <end position="19"/>
    </location>
</feature>
<dbReference type="GO" id="GO:0008236">
    <property type="term" value="F:serine-type peptidase activity"/>
    <property type="evidence" value="ECO:0007669"/>
    <property type="project" value="InterPro"/>
</dbReference>
<dbReference type="Gene3D" id="3.30.750.44">
    <property type="match status" value="1"/>
</dbReference>
<dbReference type="SMART" id="SM00245">
    <property type="entry name" value="TSPc"/>
    <property type="match status" value="1"/>
</dbReference>
<dbReference type="Proteomes" id="UP000199029">
    <property type="component" value="Unassembled WGS sequence"/>
</dbReference>
<dbReference type="RefSeq" id="WP_092671613.1">
    <property type="nucleotide sequence ID" value="NZ_FOXS01000002.1"/>
</dbReference>
<dbReference type="GO" id="GO:0004175">
    <property type="term" value="F:endopeptidase activity"/>
    <property type="evidence" value="ECO:0007669"/>
    <property type="project" value="TreeGrafter"/>
</dbReference>
<dbReference type="GO" id="GO:0007165">
    <property type="term" value="P:signal transduction"/>
    <property type="evidence" value="ECO:0007669"/>
    <property type="project" value="TreeGrafter"/>
</dbReference>
<dbReference type="GO" id="GO:0006508">
    <property type="term" value="P:proteolysis"/>
    <property type="evidence" value="ECO:0007669"/>
    <property type="project" value="InterPro"/>
</dbReference>